<dbReference type="AlphaFoldDB" id="A0A2A6D2H4"/>
<dbReference type="GO" id="GO:0016020">
    <property type="term" value="C:membrane"/>
    <property type="evidence" value="ECO:0000318"/>
    <property type="project" value="GO_Central"/>
</dbReference>
<reference evidence="1" key="2">
    <citation type="submission" date="2022-06" db="UniProtKB">
        <authorList>
            <consortium name="EnsemblMetazoa"/>
        </authorList>
    </citation>
    <scope>IDENTIFICATION</scope>
    <source>
        <strain evidence="1">PS312</strain>
    </source>
</reference>
<dbReference type="PANTHER" id="PTHR13861">
    <property type="entry name" value="VACUOLAR ATP SYNTHASE SUBUNIT F"/>
    <property type="match status" value="1"/>
</dbReference>
<gene>
    <name evidence="1" type="primary">WBGene00093917</name>
</gene>
<evidence type="ECO:0000313" key="1">
    <source>
        <dbReference type="EnsemblMetazoa" id="PPA04363.1"/>
    </source>
</evidence>
<dbReference type="Proteomes" id="UP000005239">
    <property type="component" value="Unassembled WGS sequence"/>
</dbReference>
<sequence>MDVRADQHRRCVRVREVCCALPEDSSSAVCDGILLPVQEGQTLTTAGAYSPTVGRIGMFRQSAVTYYTSFNFYEADRIPDEQTSALTFFTVFSIPALFLLILAYVIASLLHFLVESLRNSNDNAAVKRHPLVDGLRFVSHIVFAVGVFLVIYYHSAGFRGNSVLFANTVHTSFVDLVKSLHDGSRLLMTKSATTIRSDSLHALVGNRTYQPDVVEADQTQLVQKLCDNPNLVAMMEVKAVYSMSMVERPCQLSKISIPQPWTSLERFDTQFPQTYFMSWKHTRKRTEEAIDQVLLRIFQQDMIESFWTNRYLVSMKNKPSIKPIKKSADGFLPMSLTRLQILFYFTGPGWLLSIIVFFMELSPRITTQFMRYLHYRAVIKI</sequence>
<reference evidence="2" key="1">
    <citation type="journal article" date="2008" name="Nat. Genet.">
        <title>The Pristionchus pacificus genome provides a unique perspective on nematode lifestyle and parasitism.</title>
        <authorList>
            <person name="Dieterich C."/>
            <person name="Clifton S.W."/>
            <person name="Schuster L.N."/>
            <person name="Chinwalla A."/>
            <person name="Delehaunty K."/>
            <person name="Dinkelacker I."/>
            <person name="Fulton L."/>
            <person name="Fulton R."/>
            <person name="Godfrey J."/>
            <person name="Minx P."/>
            <person name="Mitreva M."/>
            <person name="Roeseler W."/>
            <person name="Tian H."/>
            <person name="Witte H."/>
            <person name="Yang S.P."/>
            <person name="Wilson R.K."/>
            <person name="Sommer R.J."/>
        </authorList>
    </citation>
    <scope>NUCLEOTIDE SEQUENCE [LARGE SCALE GENOMIC DNA]</scope>
    <source>
        <strain evidence="2">PS312</strain>
    </source>
</reference>
<keyword evidence="2" id="KW-1185">Reference proteome</keyword>
<dbReference type="PANTHER" id="PTHR13861:SF2">
    <property type="entry name" value="V-TYPE PROTON ATPASE SUBUNIT F"/>
    <property type="match status" value="1"/>
</dbReference>
<accession>A0A8R1U4C7</accession>
<accession>A0A2A6D2H4</accession>
<dbReference type="EnsemblMetazoa" id="PPA04363.1">
    <property type="protein sequence ID" value="PPA04363.1"/>
    <property type="gene ID" value="WBGene00093917"/>
</dbReference>
<name>A0A2A6D2H4_PRIPA</name>
<proteinExistence type="predicted"/>
<evidence type="ECO:0000313" key="2">
    <source>
        <dbReference type="Proteomes" id="UP000005239"/>
    </source>
</evidence>
<organism evidence="1 2">
    <name type="scientific">Pristionchus pacificus</name>
    <name type="common">Parasitic nematode worm</name>
    <dbReference type="NCBI Taxonomy" id="54126"/>
    <lineage>
        <taxon>Eukaryota</taxon>
        <taxon>Metazoa</taxon>
        <taxon>Ecdysozoa</taxon>
        <taxon>Nematoda</taxon>
        <taxon>Chromadorea</taxon>
        <taxon>Rhabditida</taxon>
        <taxon>Rhabditina</taxon>
        <taxon>Diplogasteromorpha</taxon>
        <taxon>Diplogasteroidea</taxon>
        <taxon>Neodiplogasteridae</taxon>
        <taxon>Pristionchus</taxon>
    </lineage>
</organism>
<protein>
    <submittedName>
        <fullName evidence="1">Uncharacterized protein</fullName>
    </submittedName>
</protein>